<name>A0ABU0HAQ5_9HYPH</name>
<evidence type="ECO:0000313" key="2">
    <source>
        <dbReference type="Proteomes" id="UP001241603"/>
    </source>
</evidence>
<accession>A0ABU0HAQ5</accession>
<evidence type="ECO:0000313" key="1">
    <source>
        <dbReference type="EMBL" id="MDQ0439400.1"/>
    </source>
</evidence>
<dbReference type="RefSeq" id="WP_266350285.1">
    <property type="nucleotide sequence ID" value="NZ_JAPKNG010000005.1"/>
</dbReference>
<organism evidence="1 2">
    <name type="scientific">Kaistia dalseonensis</name>
    <dbReference type="NCBI Taxonomy" id="410840"/>
    <lineage>
        <taxon>Bacteria</taxon>
        <taxon>Pseudomonadati</taxon>
        <taxon>Pseudomonadota</taxon>
        <taxon>Alphaproteobacteria</taxon>
        <taxon>Hyphomicrobiales</taxon>
        <taxon>Kaistiaceae</taxon>
        <taxon>Kaistia</taxon>
    </lineage>
</organism>
<sequence>MEKLSCHAEIRIGSEKGRQIRMISPGRKPRLSAMRLEMFGLAAGMTPAPIE</sequence>
<dbReference type="Proteomes" id="UP001241603">
    <property type="component" value="Unassembled WGS sequence"/>
</dbReference>
<reference evidence="1 2" key="1">
    <citation type="submission" date="2023-07" db="EMBL/GenBank/DDBJ databases">
        <title>Genomic Encyclopedia of Type Strains, Phase IV (KMG-IV): sequencing the most valuable type-strain genomes for metagenomic binning, comparative biology and taxonomic classification.</title>
        <authorList>
            <person name="Goeker M."/>
        </authorList>
    </citation>
    <scope>NUCLEOTIDE SEQUENCE [LARGE SCALE GENOMIC DNA]</scope>
    <source>
        <strain evidence="1 2">B6-8</strain>
    </source>
</reference>
<proteinExistence type="predicted"/>
<keyword evidence="2" id="KW-1185">Reference proteome</keyword>
<gene>
    <name evidence="1" type="ORF">QO014_003801</name>
</gene>
<comment type="caution">
    <text evidence="1">The sequence shown here is derived from an EMBL/GenBank/DDBJ whole genome shotgun (WGS) entry which is preliminary data.</text>
</comment>
<dbReference type="EMBL" id="JAUSVO010000005">
    <property type="protein sequence ID" value="MDQ0439400.1"/>
    <property type="molecule type" value="Genomic_DNA"/>
</dbReference>
<protein>
    <submittedName>
        <fullName evidence="1">Uncharacterized protein</fullName>
    </submittedName>
</protein>